<evidence type="ECO:0000313" key="1">
    <source>
        <dbReference type="EMBL" id="URD76135.1"/>
    </source>
</evidence>
<keyword evidence="2" id="KW-1185">Reference proteome</keyword>
<sequence>MSAPKSICIPEFMVITFCELHLGTRSEFCVSDEAVFFFIAGRSNPAGAKKRMFLWNQILSMASWKPNEVFAAIDTCCLAFILLQHNCGVDCGQVTVHLLLPDPHPFVCQRSRIKGMDCVHSLVDMVVQGQECSSGHEHIQGWSSICRRARMEIEIKSVLLYPSLRILPLNNLLLVCNADLQHALSARLALGEAARRAPHFSAQRRWRRASGERRLNRRSERLVVARCFAPSLVVAARSSLLPVAVFAAPPLHRRYLRRSLLVALGNVEMSTDVALGDASLSATSLKLKKFY</sequence>
<gene>
    <name evidence="1" type="ORF">MUK42_33846</name>
</gene>
<dbReference type="EMBL" id="CP097502">
    <property type="protein sequence ID" value="URD76135.1"/>
    <property type="molecule type" value="Genomic_DNA"/>
</dbReference>
<accession>A0A9E7EF00</accession>
<name>A0A9E7EF00_9LILI</name>
<organism evidence="1 2">
    <name type="scientific">Musa troglodytarum</name>
    <name type="common">fe'i banana</name>
    <dbReference type="NCBI Taxonomy" id="320322"/>
    <lineage>
        <taxon>Eukaryota</taxon>
        <taxon>Viridiplantae</taxon>
        <taxon>Streptophyta</taxon>
        <taxon>Embryophyta</taxon>
        <taxon>Tracheophyta</taxon>
        <taxon>Spermatophyta</taxon>
        <taxon>Magnoliopsida</taxon>
        <taxon>Liliopsida</taxon>
        <taxon>Zingiberales</taxon>
        <taxon>Musaceae</taxon>
        <taxon>Musa</taxon>
    </lineage>
</organism>
<evidence type="ECO:0000313" key="2">
    <source>
        <dbReference type="Proteomes" id="UP001055439"/>
    </source>
</evidence>
<proteinExistence type="predicted"/>
<protein>
    <submittedName>
        <fullName evidence="1">Uncharacterized protein</fullName>
    </submittedName>
</protein>
<reference evidence="1" key="1">
    <citation type="submission" date="2022-05" db="EMBL/GenBank/DDBJ databases">
        <title>The Musa troglodytarum L. genome provides insights into the mechanism of non-climacteric behaviour and enrichment of carotenoids.</title>
        <authorList>
            <person name="Wang J."/>
        </authorList>
    </citation>
    <scope>NUCLEOTIDE SEQUENCE</scope>
    <source>
        <tissue evidence="1">Leaf</tissue>
    </source>
</reference>
<dbReference type="Proteomes" id="UP001055439">
    <property type="component" value="Chromosome 1"/>
</dbReference>
<dbReference type="AlphaFoldDB" id="A0A9E7EF00"/>